<evidence type="ECO:0000313" key="2">
    <source>
        <dbReference type="Proteomes" id="UP000056453"/>
    </source>
</evidence>
<dbReference type="AlphaFoldDB" id="A0AAW3MWJ1"/>
<evidence type="ECO:0000313" key="1">
    <source>
        <dbReference type="EMBL" id="KVP98189.1"/>
    </source>
</evidence>
<keyword evidence="2" id="KW-1185">Reference proteome</keyword>
<accession>A0AAW3MWJ1</accession>
<reference evidence="1 2" key="1">
    <citation type="submission" date="2015-11" db="EMBL/GenBank/DDBJ databases">
        <title>Expanding the genomic diversity of Burkholderia species for the development of highly accurate diagnostics.</title>
        <authorList>
            <person name="Sahl J."/>
            <person name="Keim P."/>
            <person name="Wagner D."/>
        </authorList>
    </citation>
    <scope>NUCLEOTIDE SEQUENCE [LARGE SCALE GENOMIC DNA]</scope>
    <source>
        <strain evidence="1 2">MSMB1808WGS</strain>
    </source>
</reference>
<organism evidence="1 2">
    <name type="scientific">Burkholderia ubonensis</name>
    <dbReference type="NCBI Taxonomy" id="101571"/>
    <lineage>
        <taxon>Bacteria</taxon>
        <taxon>Pseudomonadati</taxon>
        <taxon>Pseudomonadota</taxon>
        <taxon>Betaproteobacteria</taxon>
        <taxon>Burkholderiales</taxon>
        <taxon>Burkholderiaceae</taxon>
        <taxon>Burkholderia</taxon>
        <taxon>Burkholderia cepacia complex</taxon>
    </lineage>
</organism>
<dbReference type="Proteomes" id="UP000056453">
    <property type="component" value="Unassembled WGS sequence"/>
</dbReference>
<sequence length="69" mass="7418">MSAAANGRSATLIQADYASPHYQTVVAQCGKHVAGAKRHDCIQAKLLALQLRDTLLARRQMAGEVTIAR</sequence>
<dbReference type="EMBL" id="LPBJ01000047">
    <property type="protein sequence ID" value="KVP98189.1"/>
    <property type="molecule type" value="Genomic_DNA"/>
</dbReference>
<name>A0AAW3MWJ1_9BURK</name>
<protein>
    <submittedName>
        <fullName evidence="1">Uncharacterized protein</fullName>
    </submittedName>
</protein>
<gene>
    <name evidence="1" type="ORF">WJ96_06345</name>
</gene>
<comment type="caution">
    <text evidence="1">The sequence shown here is derived from an EMBL/GenBank/DDBJ whole genome shotgun (WGS) entry which is preliminary data.</text>
</comment>
<proteinExistence type="predicted"/>